<comment type="similarity">
    <text evidence="1">Belongs to the serine protease inhibitor-like (TIL domain-containing) family.</text>
</comment>
<dbReference type="Pfam" id="PF01826">
    <property type="entry name" value="TIL"/>
    <property type="match status" value="1"/>
</dbReference>
<evidence type="ECO:0000256" key="2">
    <source>
        <dbReference type="SAM" id="SignalP"/>
    </source>
</evidence>
<comment type="caution">
    <text evidence="4">The sequence shown here is derived from an EMBL/GenBank/DDBJ whole genome shotgun (WGS) entry which is preliminary data.</text>
</comment>
<accession>A0A232FGU6</accession>
<dbReference type="CDD" id="cd19941">
    <property type="entry name" value="TIL"/>
    <property type="match status" value="1"/>
</dbReference>
<organism evidence="4 5">
    <name type="scientific">Trichomalopsis sarcophagae</name>
    <dbReference type="NCBI Taxonomy" id="543379"/>
    <lineage>
        <taxon>Eukaryota</taxon>
        <taxon>Metazoa</taxon>
        <taxon>Ecdysozoa</taxon>
        <taxon>Arthropoda</taxon>
        <taxon>Hexapoda</taxon>
        <taxon>Insecta</taxon>
        <taxon>Pterygota</taxon>
        <taxon>Neoptera</taxon>
        <taxon>Endopterygota</taxon>
        <taxon>Hymenoptera</taxon>
        <taxon>Apocrita</taxon>
        <taxon>Proctotrupomorpha</taxon>
        <taxon>Chalcidoidea</taxon>
        <taxon>Pteromalidae</taxon>
        <taxon>Pteromalinae</taxon>
        <taxon>Trichomalopsis</taxon>
    </lineage>
</organism>
<feature type="domain" description="TIL" evidence="3">
    <location>
        <begin position="29"/>
        <end position="82"/>
    </location>
</feature>
<dbReference type="Proteomes" id="UP000215335">
    <property type="component" value="Unassembled WGS sequence"/>
</dbReference>
<name>A0A232FGU6_9HYME</name>
<gene>
    <name evidence="4" type="ORF">TSAR_008488</name>
</gene>
<sequence length="82" mass="8663">MIKIFAFCVLLVVGASMVTTQEASAAHLCPANQTWNTGCRSACPPRCHVQYACLAIICSPPACTCSPGYILKGKACVKPQDC</sequence>
<protein>
    <recommendedName>
        <fullName evidence="3">TIL domain-containing protein</fullName>
    </recommendedName>
</protein>
<feature type="signal peptide" evidence="2">
    <location>
        <begin position="1"/>
        <end position="25"/>
    </location>
</feature>
<dbReference type="InterPro" id="IPR036084">
    <property type="entry name" value="Ser_inhib-like_sf"/>
</dbReference>
<evidence type="ECO:0000313" key="5">
    <source>
        <dbReference type="Proteomes" id="UP000215335"/>
    </source>
</evidence>
<evidence type="ECO:0000313" key="4">
    <source>
        <dbReference type="EMBL" id="OXU29912.1"/>
    </source>
</evidence>
<dbReference type="AlphaFoldDB" id="A0A232FGU6"/>
<dbReference type="EMBL" id="NNAY01000222">
    <property type="protein sequence ID" value="OXU29912.1"/>
    <property type="molecule type" value="Genomic_DNA"/>
</dbReference>
<reference evidence="4 5" key="1">
    <citation type="journal article" date="2017" name="Curr. Biol.">
        <title>The Evolution of Venom by Co-option of Single-Copy Genes.</title>
        <authorList>
            <person name="Martinson E.O."/>
            <person name="Mrinalini"/>
            <person name="Kelkar Y.D."/>
            <person name="Chang C.H."/>
            <person name="Werren J.H."/>
        </authorList>
    </citation>
    <scope>NUCLEOTIDE SEQUENCE [LARGE SCALE GENOMIC DNA]</scope>
    <source>
        <strain evidence="4 5">Alberta</strain>
        <tissue evidence="4">Whole body</tissue>
    </source>
</reference>
<keyword evidence="5" id="KW-1185">Reference proteome</keyword>
<evidence type="ECO:0000256" key="1">
    <source>
        <dbReference type="ARBA" id="ARBA00007611"/>
    </source>
</evidence>
<dbReference type="Gene3D" id="2.10.25.10">
    <property type="entry name" value="Laminin"/>
    <property type="match status" value="1"/>
</dbReference>
<keyword evidence="2" id="KW-0732">Signal</keyword>
<proteinExistence type="inferred from homology"/>
<evidence type="ECO:0000259" key="3">
    <source>
        <dbReference type="Pfam" id="PF01826"/>
    </source>
</evidence>
<dbReference type="SUPFAM" id="SSF57567">
    <property type="entry name" value="Serine protease inhibitors"/>
    <property type="match status" value="1"/>
</dbReference>
<feature type="chain" id="PRO_5012330632" description="TIL domain-containing protein" evidence="2">
    <location>
        <begin position="26"/>
        <end position="82"/>
    </location>
</feature>
<dbReference type="InterPro" id="IPR002919">
    <property type="entry name" value="TIL_dom"/>
</dbReference>